<feature type="region of interest" description="Disordered" evidence="17">
    <location>
        <begin position="970"/>
        <end position="998"/>
    </location>
</feature>
<dbReference type="GO" id="GO:0016020">
    <property type="term" value="C:membrane"/>
    <property type="evidence" value="ECO:0007669"/>
    <property type="project" value="UniProtKB-SubCell"/>
</dbReference>
<organism evidence="20 21">
    <name type="scientific">Pyrenophora tritici-repentis</name>
    <dbReference type="NCBI Taxonomy" id="45151"/>
    <lineage>
        <taxon>Eukaryota</taxon>
        <taxon>Fungi</taxon>
        <taxon>Dikarya</taxon>
        <taxon>Ascomycota</taxon>
        <taxon>Pezizomycotina</taxon>
        <taxon>Dothideomycetes</taxon>
        <taxon>Pleosporomycetidae</taxon>
        <taxon>Pleosporales</taxon>
        <taxon>Pleosporineae</taxon>
        <taxon>Pleosporaceae</taxon>
        <taxon>Pyrenophora</taxon>
    </lineage>
</organism>
<comment type="subcellular location">
    <subcellularLocation>
        <location evidence="2">Membrane</location>
        <topology evidence="2">Multi-pass membrane protein</topology>
    </subcellularLocation>
    <subcellularLocation>
        <location evidence="1">Nucleus</location>
    </subcellularLocation>
</comment>
<dbReference type="FunFam" id="3.30.200.20:FF:000236">
    <property type="entry name" value="Non-specific serine/threonine protein kinase"/>
    <property type="match status" value="1"/>
</dbReference>
<dbReference type="Gene3D" id="3.30.310.80">
    <property type="entry name" value="Kinase associated domain 1, KA1"/>
    <property type="match status" value="2"/>
</dbReference>
<evidence type="ECO:0000256" key="7">
    <source>
        <dbReference type="ARBA" id="ARBA00022679"/>
    </source>
</evidence>
<feature type="region of interest" description="Disordered" evidence="17">
    <location>
        <begin position="1025"/>
        <end position="1092"/>
    </location>
</feature>
<evidence type="ECO:0000256" key="11">
    <source>
        <dbReference type="ARBA" id="ARBA00023136"/>
    </source>
</evidence>
<dbReference type="PANTHER" id="PTHR24346:SF110">
    <property type="entry name" value="NON-SPECIFIC SERINE_THREONINE PROTEIN KINASE"/>
    <property type="match status" value="1"/>
</dbReference>
<keyword evidence="18" id="KW-0812">Transmembrane</keyword>
<dbReference type="InterPro" id="IPR011701">
    <property type="entry name" value="MFS"/>
</dbReference>
<keyword evidence="18" id="KW-1133">Transmembrane helix</keyword>
<dbReference type="GO" id="GO:0005524">
    <property type="term" value="F:ATP binding"/>
    <property type="evidence" value="ECO:0007669"/>
    <property type="project" value="UniProtKB-UniRule"/>
</dbReference>
<evidence type="ECO:0000256" key="1">
    <source>
        <dbReference type="ARBA" id="ARBA00004123"/>
    </source>
</evidence>
<feature type="transmembrane region" description="Helical" evidence="18">
    <location>
        <begin position="131"/>
        <end position="150"/>
    </location>
</feature>
<dbReference type="SUPFAM" id="SSF56112">
    <property type="entry name" value="Protein kinase-like (PK-like)"/>
    <property type="match status" value="1"/>
</dbReference>
<dbReference type="Gene3D" id="1.20.1250.20">
    <property type="entry name" value="MFS general substrate transporter like domains"/>
    <property type="match status" value="2"/>
</dbReference>
<dbReference type="FunFam" id="1.10.8.10:FF:000069">
    <property type="entry name" value="Non-specific serine/threonine protein kinase"/>
    <property type="match status" value="1"/>
</dbReference>
<dbReference type="PROSITE" id="PS50011">
    <property type="entry name" value="PROTEIN_KINASE_DOM"/>
    <property type="match status" value="1"/>
</dbReference>
<evidence type="ECO:0000313" key="21">
    <source>
        <dbReference type="Proteomes" id="UP000249757"/>
    </source>
</evidence>
<dbReference type="Pfam" id="PF08587">
    <property type="entry name" value="UBA_2"/>
    <property type="match status" value="1"/>
</dbReference>
<feature type="transmembrane region" description="Helical" evidence="18">
    <location>
        <begin position="352"/>
        <end position="371"/>
    </location>
</feature>
<feature type="transmembrane region" description="Helical" evidence="18">
    <location>
        <begin position="200"/>
        <end position="222"/>
    </location>
</feature>
<comment type="catalytic activity">
    <reaction evidence="15">
        <text>L-seryl-[protein] + ATP = O-phospho-L-seryl-[protein] + ADP + H(+)</text>
        <dbReference type="Rhea" id="RHEA:17989"/>
        <dbReference type="Rhea" id="RHEA-COMP:9863"/>
        <dbReference type="Rhea" id="RHEA-COMP:11604"/>
        <dbReference type="ChEBI" id="CHEBI:15378"/>
        <dbReference type="ChEBI" id="CHEBI:29999"/>
        <dbReference type="ChEBI" id="CHEBI:30616"/>
        <dbReference type="ChEBI" id="CHEBI:83421"/>
        <dbReference type="ChEBI" id="CHEBI:456216"/>
        <dbReference type="EC" id="2.7.11.1"/>
    </reaction>
</comment>
<dbReference type="Gene3D" id="1.10.8.10">
    <property type="entry name" value="DNA helicase RuvA subunit, C-terminal domain"/>
    <property type="match status" value="1"/>
</dbReference>
<feature type="compositionally biased region" description="Low complexity" evidence="17">
    <location>
        <begin position="1140"/>
        <end position="1154"/>
    </location>
</feature>
<dbReference type="EC" id="2.7.11.1" evidence="4"/>
<dbReference type="PROSITE" id="PS00108">
    <property type="entry name" value="PROTEIN_KINASE_ST"/>
    <property type="match status" value="1"/>
</dbReference>
<evidence type="ECO:0000256" key="2">
    <source>
        <dbReference type="ARBA" id="ARBA00004141"/>
    </source>
</evidence>
<feature type="compositionally biased region" description="Low complexity" evidence="17">
    <location>
        <begin position="10"/>
        <end position="23"/>
    </location>
</feature>
<evidence type="ECO:0000313" key="20">
    <source>
        <dbReference type="EMBL" id="KAI1518317.1"/>
    </source>
</evidence>
<name>A0A922NNL5_9PLEO</name>
<feature type="transmembrane region" description="Helical" evidence="18">
    <location>
        <begin position="170"/>
        <end position="188"/>
    </location>
</feature>
<dbReference type="FunFam" id="1.20.1250.20:FF:001666">
    <property type="entry name" value="Uncharacterized protein"/>
    <property type="match status" value="1"/>
</dbReference>
<keyword evidence="10 16" id="KW-0067">ATP-binding</keyword>
<feature type="domain" description="Protein kinase" evidence="19">
    <location>
        <begin position="595"/>
        <end position="846"/>
    </location>
</feature>
<dbReference type="GO" id="GO:0005634">
    <property type="term" value="C:nucleus"/>
    <property type="evidence" value="ECO:0007669"/>
    <property type="project" value="UniProtKB-SubCell"/>
</dbReference>
<dbReference type="PROSITE" id="PS00107">
    <property type="entry name" value="PROTEIN_KINASE_ATP"/>
    <property type="match status" value="1"/>
</dbReference>
<evidence type="ECO:0000256" key="10">
    <source>
        <dbReference type="ARBA" id="ARBA00022840"/>
    </source>
</evidence>
<dbReference type="InterPro" id="IPR032270">
    <property type="entry name" value="AMPK_C"/>
</dbReference>
<dbReference type="InterPro" id="IPR017441">
    <property type="entry name" value="Protein_kinase_ATP_BS"/>
</dbReference>
<feature type="transmembrane region" description="Helical" evidence="18">
    <location>
        <begin position="321"/>
        <end position="340"/>
    </location>
</feature>
<dbReference type="Pfam" id="PF00069">
    <property type="entry name" value="Pkinase"/>
    <property type="match status" value="1"/>
</dbReference>
<evidence type="ECO:0000256" key="3">
    <source>
        <dbReference type="ARBA" id="ARBA00006234"/>
    </source>
</evidence>
<feature type="region of interest" description="Disordered" evidence="17">
    <location>
        <begin position="1219"/>
        <end position="1274"/>
    </location>
</feature>
<dbReference type="SUPFAM" id="SSF103243">
    <property type="entry name" value="KA1-like"/>
    <property type="match status" value="1"/>
</dbReference>
<dbReference type="GO" id="GO:0005737">
    <property type="term" value="C:cytoplasm"/>
    <property type="evidence" value="ECO:0007669"/>
    <property type="project" value="TreeGrafter"/>
</dbReference>
<comment type="catalytic activity">
    <reaction evidence="14">
        <text>L-threonyl-[protein] + ATP = O-phospho-L-threonyl-[protein] + ADP + H(+)</text>
        <dbReference type="Rhea" id="RHEA:46608"/>
        <dbReference type="Rhea" id="RHEA-COMP:11060"/>
        <dbReference type="Rhea" id="RHEA-COMP:11605"/>
        <dbReference type="ChEBI" id="CHEBI:15378"/>
        <dbReference type="ChEBI" id="CHEBI:30013"/>
        <dbReference type="ChEBI" id="CHEBI:30616"/>
        <dbReference type="ChEBI" id="CHEBI:61977"/>
        <dbReference type="ChEBI" id="CHEBI:456216"/>
        <dbReference type="EC" id="2.7.11.1"/>
    </reaction>
</comment>
<proteinExistence type="inferred from homology"/>
<keyword evidence="13" id="KW-0119">Carbohydrate metabolism</keyword>
<feature type="binding site" evidence="16">
    <location>
        <position position="624"/>
    </location>
    <ligand>
        <name>ATP</name>
        <dbReference type="ChEBI" id="CHEBI:30616"/>
    </ligand>
</feature>
<comment type="similarity">
    <text evidence="3">Belongs to the protein kinase superfamily. CAMK Ser/Thr protein kinase family. SNF1 subfamily.</text>
</comment>
<evidence type="ECO:0000256" key="17">
    <source>
        <dbReference type="SAM" id="MobiDB-lite"/>
    </source>
</evidence>
<keyword evidence="5" id="KW-0813">Transport</keyword>
<evidence type="ECO:0000256" key="9">
    <source>
        <dbReference type="ARBA" id="ARBA00022777"/>
    </source>
</evidence>
<dbReference type="GO" id="GO:0035556">
    <property type="term" value="P:intracellular signal transduction"/>
    <property type="evidence" value="ECO:0007669"/>
    <property type="project" value="TreeGrafter"/>
</dbReference>
<gene>
    <name evidence="20" type="ORF">Ptr86124_001445</name>
</gene>
<comment type="caution">
    <text evidence="20">The sequence shown here is derived from an EMBL/GenBank/DDBJ whole genome shotgun (WGS) entry which is preliminary data.</text>
</comment>
<reference evidence="21" key="1">
    <citation type="journal article" date="2022" name="Microb. Genom.">
        <title>A global pangenome for the wheat fungal pathogen Pyrenophora tritici-repentis and prediction of effector protein structural homology.</title>
        <authorList>
            <person name="Moolhuijzen P.M."/>
            <person name="See P.T."/>
            <person name="Shi G."/>
            <person name="Powell H.R."/>
            <person name="Cockram J."/>
            <person name="Jorgensen L.N."/>
            <person name="Benslimane H."/>
            <person name="Strelkov S.E."/>
            <person name="Turner J."/>
            <person name="Liu Z."/>
            <person name="Moffat C.S."/>
        </authorList>
    </citation>
    <scope>NUCLEOTIDE SEQUENCE [LARGE SCALE GENOMIC DNA]</scope>
</reference>
<dbReference type="CDD" id="cd14334">
    <property type="entry name" value="UBA_SNF1_fungi"/>
    <property type="match status" value="1"/>
</dbReference>
<keyword evidence="12" id="KW-0539">Nucleus</keyword>
<keyword evidence="21" id="KW-1185">Reference proteome</keyword>
<evidence type="ECO:0000256" key="6">
    <source>
        <dbReference type="ARBA" id="ARBA00022527"/>
    </source>
</evidence>
<dbReference type="SMART" id="SM00220">
    <property type="entry name" value="S_TKc"/>
    <property type="match status" value="1"/>
</dbReference>
<dbReference type="FunFam" id="1.10.510.10:FF:000544">
    <property type="entry name" value="Non-specific serine/threonine protein kinase"/>
    <property type="match status" value="1"/>
</dbReference>
<feature type="transmembrane region" description="Helical" evidence="18">
    <location>
        <begin position="378"/>
        <end position="398"/>
    </location>
</feature>
<dbReference type="InterPro" id="IPR011009">
    <property type="entry name" value="Kinase-like_dom_sf"/>
</dbReference>
<dbReference type="FunFam" id="1.20.1250.20:FF:000566">
    <property type="entry name" value="Uncharacterized protein"/>
    <property type="match status" value="1"/>
</dbReference>
<dbReference type="SUPFAM" id="SSF103473">
    <property type="entry name" value="MFS general substrate transporter"/>
    <property type="match status" value="1"/>
</dbReference>
<evidence type="ECO:0000256" key="14">
    <source>
        <dbReference type="ARBA" id="ARBA00047899"/>
    </source>
</evidence>
<dbReference type="Gene3D" id="3.30.200.20">
    <property type="entry name" value="Phosphorylase Kinase, domain 1"/>
    <property type="match status" value="1"/>
</dbReference>
<dbReference type="FunFam" id="1.20.1250.20:FF:000399">
    <property type="entry name" value="MFS general substrate transporter"/>
    <property type="match status" value="1"/>
</dbReference>
<dbReference type="InterPro" id="IPR000719">
    <property type="entry name" value="Prot_kinase_dom"/>
</dbReference>
<dbReference type="InterPro" id="IPR036259">
    <property type="entry name" value="MFS_trans_sf"/>
</dbReference>
<dbReference type="Pfam" id="PF16579">
    <property type="entry name" value="AdenylateSensor"/>
    <property type="match status" value="1"/>
</dbReference>
<feature type="transmembrane region" description="Helical" evidence="18">
    <location>
        <begin position="284"/>
        <end position="309"/>
    </location>
</feature>
<feature type="transmembrane region" description="Helical" evidence="18">
    <location>
        <begin position="410"/>
        <end position="433"/>
    </location>
</feature>
<dbReference type="Gene3D" id="1.10.510.10">
    <property type="entry name" value="Transferase(Phosphotransferase) domain 1"/>
    <property type="match status" value="1"/>
</dbReference>
<dbReference type="CDD" id="cd14079">
    <property type="entry name" value="STKc_AMPK_alpha"/>
    <property type="match status" value="1"/>
</dbReference>
<keyword evidence="9 20" id="KW-0418">Kinase</keyword>
<feature type="transmembrane region" description="Helical" evidence="18">
    <location>
        <begin position="453"/>
        <end position="476"/>
    </location>
</feature>
<sequence>MGSDDDDVGKSAAPVSAGPSSAKQMGVQRDVEVGNEGIDIDRIERVYSKLDRRILPAFWVLYFICSAIRSNIGLAQTMNLAEGHDLGSVLDITPKQVSTGLALFYVCYVIFDLPSNLIMSRVSPHAWMSRIVTLLRLLLGIVIAGMWPGMSYYLTLFYPPSRTGKRIGRYFTASQMSAAVVGLVSAGFQKMDGLGGLVGFQWMFLLYGIVGFIVGISLLWWLPDRPLPPGQVRQRSGWMKWLPEGRPALEGEDARIHYEDLTRVYSRKLWTMKDLWHVVIDWRIYPLVVMYFGVVGVGNGTQAYATVIIRGINPDLTGIQLSLLSAPIWIMDLIAILLVTPISDRFHHHRPAFFSAAVVVQIAGLLIATFAKNWSRYGGILLIGFGLGPTVPICMAWSNEIFQPRHGEVGVAAAAALVSGLGNLGSILTTYALYSGWPEDAKAGPHKYRKSNFVMIGILCGSILSAGSMVVLLRVFGGDKAKQVSSASSTSEGEAVYVDGAARREVQQRGLGHQLTCLGARIRETANLRATMSAAIDNEDLEELSISMPAQRRGAGGASTTKTQDAALATPAALGTAVQESKSKDSKANQRLGQYTIVRTLGEGSFGKVKLATHQVSGQKVALKIINRKRLVTRDMAGRIEREIQYLQLLRHPHIIKLYTVITTPTEIIMVLEYAGGELFDYIVNHGKLQEAQARKFFQQIVCAVEYCHRHKIVHRDLKPENLLLDHDSNVKIADFGLSNIMTDGNFLKTSCGSPNYAAPEVISGKLYAGPEVDVWSCGVILYVLLVGRLPFDDEYIPTLFKKIAAGQYSTPSYLSPGATSLIKKMLMVNPVHRITIPELRQDPWFTTDLPPYLEPPVQDFFDSGADPNKAIDPKALAPTADAPRVQALHENVVSKLGKTMGYAKHDVQDALARDEPSAIKDAYLIVRENEMMRDNPLLTNDNGVPVWNHQSPPTHESHMDKFRPQSLNAASRPQFIPPSTKEHERARQGSNASSQLAMVRSPVSTVAILPSSLTEYHKAYMKGHPRPLSRVQDTDGLPPTPEQTEEQRQISARRLKPNFRTLPEAGRSKPEPMTSLPAKKPRATKWQFGIRSRNQPAEAMLAIFKALKAMGADWEIPKIRRAGGRSGSRSPSTSKAPGSPKSRSQSQDSISSHSSHEGQGARANSPRREPLTVRNNSAYEQETRGRQKRHYNHTNDWGYHVPEDPWVINARFRKEGMFPPGVAHPSSTHSSRVDLANDPSGLRRRSSTNASTSSAHAVDGMTSAERAATEDHHQHLHSDEAVFIYMSIQLYSIDRDFFVVDFKCAGYERLVSNLVREIKASSSSLSSSQPHQHHQDGWDDEQGVWRRLAENEPLPPDLANKLREGDTGILRERTELVGVGRQEGEKIVTSPFPFLDVASTLILQLSGE</sequence>
<feature type="region of interest" description="Disordered" evidence="17">
    <location>
        <begin position="1121"/>
        <end position="1199"/>
    </location>
</feature>
<evidence type="ECO:0000256" key="4">
    <source>
        <dbReference type="ARBA" id="ARBA00012513"/>
    </source>
</evidence>
<evidence type="ECO:0000256" key="12">
    <source>
        <dbReference type="ARBA" id="ARBA00023242"/>
    </source>
</evidence>
<dbReference type="PANTHER" id="PTHR24346">
    <property type="entry name" value="MAP/MICROTUBULE AFFINITY-REGULATING KINASE"/>
    <property type="match status" value="1"/>
</dbReference>
<evidence type="ECO:0000256" key="15">
    <source>
        <dbReference type="ARBA" id="ARBA00048679"/>
    </source>
</evidence>
<evidence type="ECO:0000256" key="5">
    <source>
        <dbReference type="ARBA" id="ARBA00022448"/>
    </source>
</evidence>
<evidence type="ECO:0000256" key="16">
    <source>
        <dbReference type="PROSITE-ProRule" id="PRU10141"/>
    </source>
</evidence>
<dbReference type="Pfam" id="PF07690">
    <property type="entry name" value="MFS_1"/>
    <property type="match status" value="1"/>
</dbReference>
<evidence type="ECO:0000256" key="13">
    <source>
        <dbReference type="ARBA" id="ARBA00023277"/>
    </source>
</evidence>
<evidence type="ECO:0000256" key="18">
    <source>
        <dbReference type="SAM" id="Phobius"/>
    </source>
</evidence>
<dbReference type="Proteomes" id="UP000249757">
    <property type="component" value="Unassembled WGS sequence"/>
</dbReference>
<feature type="transmembrane region" description="Helical" evidence="18">
    <location>
        <begin position="92"/>
        <end position="111"/>
    </location>
</feature>
<feature type="region of interest" description="Disordered" evidence="17">
    <location>
        <begin position="1"/>
        <end position="26"/>
    </location>
</feature>
<feature type="transmembrane region" description="Helical" evidence="18">
    <location>
        <begin position="54"/>
        <end position="72"/>
    </location>
</feature>
<keyword evidence="7" id="KW-0808">Transferase</keyword>
<dbReference type="EMBL" id="NRDI02000002">
    <property type="protein sequence ID" value="KAI1518317.1"/>
    <property type="molecule type" value="Genomic_DNA"/>
</dbReference>
<accession>A0A922NNL5</accession>
<keyword evidence="11 18" id="KW-0472">Membrane</keyword>
<dbReference type="InterPro" id="IPR008271">
    <property type="entry name" value="Ser/Thr_kinase_AS"/>
</dbReference>
<protein>
    <recommendedName>
        <fullName evidence="4">non-specific serine/threonine protein kinase</fullName>
        <ecNumber evidence="4">2.7.11.1</ecNumber>
    </recommendedName>
</protein>
<dbReference type="GO" id="GO:0004674">
    <property type="term" value="F:protein serine/threonine kinase activity"/>
    <property type="evidence" value="ECO:0007669"/>
    <property type="project" value="UniProtKB-KW"/>
</dbReference>
<dbReference type="InterPro" id="IPR028375">
    <property type="entry name" value="KA1/Ssp2_C"/>
</dbReference>
<evidence type="ECO:0000259" key="19">
    <source>
        <dbReference type="PROSITE" id="PS50011"/>
    </source>
</evidence>
<keyword evidence="8 16" id="KW-0547">Nucleotide-binding</keyword>
<keyword evidence="6" id="KW-0723">Serine/threonine-protein kinase</keyword>
<evidence type="ECO:0000256" key="8">
    <source>
        <dbReference type="ARBA" id="ARBA00022741"/>
    </source>
</evidence>
<dbReference type="InterPro" id="IPR013896">
    <property type="entry name" value="SNF1_UBA"/>
</dbReference>
<dbReference type="GO" id="GO:0022857">
    <property type="term" value="F:transmembrane transporter activity"/>
    <property type="evidence" value="ECO:0007669"/>
    <property type="project" value="InterPro"/>
</dbReference>